<dbReference type="Pfam" id="PF24346">
    <property type="entry name" value="DUF7507"/>
    <property type="match status" value="1"/>
</dbReference>
<dbReference type="InterPro" id="IPR013783">
    <property type="entry name" value="Ig-like_fold"/>
</dbReference>
<dbReference type="EMBL" id="JAWXVI010000015">
    <property type="protein sequence ID" value="MDX6192012.1"/>
    <property type="molecule type" value="Genomic_DNA"/>
</dbReference>
<evidence type="ECO:0000259" key="1">
    <source>
        <dbReference type="Pfam" id="PF24346"/>
    </source>
</evidence>
<dbReference type="Proteomes" id="UP001273350">
    <property type="component" value="Unassembled WGS sequence"/>
</dbReference>
<reference evidence="2 3" key="1">
    <citation type="submission" date="2023-11" db="EMBL/GenBank/DDBJ databases">
        <title>Unpublished Manusciprt.</title>
        <authorList>
            <person name="Saticioglu I.B."/>
            <person name="Ay H."/>
            <person name="Ajmi N."/>
            <person name="Altun S."/>
            <person name="Duman M."/>
        </authorList>
    </citation>
    <scope>NUCLEOTIDE SEQUENCE [LARGE SCALE GENOMIC DNA]</scope>
    <source>
        <strain evidence="2 3">Fl-318</strain>
    </source>
</reference>
<comment type="caution">
    <text evidence="2">The sequence shown here is derived from an EMBL/GenBank/DDBJ whole genome shotgun (WGS) entry which is preliminary data.</text>
</comment>
<keyword evidence="3" id="KW-1185">Reference proteome</keyword>
<feature type="domain" description="DUF7507" evidence="1">
    <location>
        <begin position="177"/>
        <end position="281"/>
    </location>
</feature>
<dbReference type="InterPro" id="IPR047589">
    <property type="entry name" value="DUF11_rpt"/>
</dbReference>
<evidence type="ECO:0000313" key="2">
    <source>
        <dbReference type="EMBL" id="MDX6192012.1"/>
    </source>
</evidence>
<evidence type="ECO:0000313" key="3">
    <source>
        <dbReference type="Proteomes" id="UP001273350"/>
    </source>
</evidence>
<protein>
    <submittedName>
        <fullName evidence="2">Gliding motility-associated C-terminal domain-containing protein</fullName>
    </submittedName>
</protein>
<dbReference type="NCBIfam" id="TIGR01451">
    <property type="entry name" value="B_ant_repeat"/>
    <property type="match status" value="1"/>
</dbReference>
<dbReference type="Gene3D" id="2.60.40.10">
    <property type="entry name" value="Immunoglobulins"/>
    <property type="match status" value="1"/>
</dbReference>
<sequence length="401" mass="41871">SVAANDTLDGIPVVIGTSPGQVSLTGVTVPAGLTLNADGTITVNANTASGSYTVVYEICEVGANPINCDQATVTVVVSNAIVATDDTPAAVATGDSTPSVAANDTLDGIPVVIGTSPGQVSLTGVTVPAGLTLNADGTITVAANMPAGNYTVTYTICEVTNTSNCSTANVLVLVEVPSIAIIKTAVFNDENSNGNADAGETITYNFKVTNTGNAPLYNITVSDPLAGIIMSGGPIDLNVNAMDEVSFSAQYSITQIDINNGSVSNQASVMGSTLSGIKVEDKSDNINNLGDNPTVLLLSGCVIKIFNAVSINGDSMNERFYIQGIECYPDNTVQIYNRWGVLVFERDHYNNTDVAFRGISEGRVTIKESNGLPEGTYYYIIKYKDLKSNPHQEAGYLYLTK</sequence>
<gene>
    <name evidence="2" type="ORF">SGQ83_21895</name>
</gene>
<organism evidence="2 3">
    <name type="scientific">Flavobacterium cupriresistens</name>
    <dbReference type="NCBI Taxonomy" id="2893885"/>
    <lineage>
        <taxon>Bacteria</taxon>
        <taxon>Pseudomonadati</taxon>
        <taxon>Bacteroidota</taxon>
        <taxon>Flavobacteriia</taxon>
        <taxon>Flavobacteriales</taxon>
        <taxon>Flavobacteriaceae</taxon>
        <taxon>Flavobacterium</taxon>
    </lineage>
</organism>
<accession>A0ABU4RHH2</accession>
<feature type="non-terminal residue" evidence="2">
    <location>
        <position position="1"/>
    </location>
</feature>
<proteinExistence type="predicted"/>
<dbReference type="InterPro" id="IPR055354">
    <property type="entry name" value="DUF7507"/>
</dbReference>
<name>A0ABU4RHH2_9FLAO</name>
<dbReference type="Pfam" id="PF13585">
    <property type="entry name" value="CHU_C"/>
    <property type="match status" value="1"/>
</dbReference>